<evidence type="ECO:0000256" key="6">
    <source>
        <dbReference type="ARBA" id="ARBA00035120"/>
    </source>
</evidence>
<dbReference type="Pfam" id="PF02537">
    <property type="entry name" value="CRCB"/>
    <property type="match status" value="1"/>
</dbReference>
<feature type="transmembrane region" description="Helical" evidence="8">
    <location>
        <begin position="59"/>
        <end position="77"/>
    </location>
</feature>
<name>A0A830E928_9EURY</name>
<comment type="caution">
    <text evidence="9">The sequence shown here is derived from an EMBL/GenBank/DDBJ whole genome shotgun (WGS) entry which is preliminary data.</text>
</comment>
<evidence type="ECO:0000256" key="5">
    <source>
        <dbReference type="ARBA" id="ARBA00023136"/>
    </source>
</evidence>
<comment type="subcellular location">
    <subcellularLocation>
        <location evidence="1 8">Cell membrane</location>
        <topology evidence="1 8">Multi-pass membrane protein</topology>
    </subcellularLocation>
</comment>
<dbReference type="Proteomes" id="UP000653099">
    <property type="component" value="Unassembled WGS sequence"/>
</dbReference>
<dbReference type="GO" id="GO:0005886">
    <property type="term" value="C:plasma membrane"/>
    <property type="evidence" value="ECO:0007669"/>
    <property type="project" value="UniProtKB-SubCell"/>
</dbReference>
<keyword evidence="3 8" id="KW-0812">Transmembrane</keyword>
<dbReference type="GO" id="GO:0140114">
    <property type="term" value="P:cellular detoxification of fluoride"/>
    <property type="evidence" value="ECO:0007669"/>
    <property type="project" value="UniProtKB-UniRule"/>
</dbReference>
<keyword evidence="8" id="KW-0406">Ion transport</keyword>
<evidence type="ECO:0000256" key="8">
    <source>
        <dbReference type="HAMAP-Rule" id="MF_00454"/>
    </source>
</evidence>
<dbReference type="GO" id="GO:0062054">
    <property type="term" value="F:fluoride channel activity"/>
    <property type="evidence" value="ECO:0007669"/>
    <property type="project" value="UniProtKB-UniRule"/>
</dbReference>
<evidence type="ECO:0000256" key="2">
    <source>
        <dbReference type="ARBA" id="ARBA00022475"/>
    </source>
</evidence>
<feature type="transmembrane region" description="Helical" evidence="8">
    <location>
        <begin position="33"/>
        <end position="52"/>
    </location>
</feature>
<evidence type="ECO:0000256" key="1">
    <source>
        <dbReference type="ARBA" id="ARBA00004651"/>
    </source>
</evidence>
<comment type="caution">
    <text evidence="8">Lacks conserved residue(s) required for the propagation of feature annotation.</text>
</comment>
<reference evidence="9" key="1">
    <citation type="journal article" date="2014" name="Int. J. Syst. Evol. Microbiol.">
        <title>Complete genome sequence of Corynebacterium casei LMG S-19264T (=DSM 44701T), isolated from a smear-ripened cheese.</title>
        <authorList>
            <consortium name="US DOE Joint Genome Institute (JGI-PGF)"/>
            <person name="Walter F."/>
            <person name="Albersmeier A."/>
            <person name="Kalinowski J."/>
            <person name="Ruckert C."/>
        </authorList>
    </citation>
    <scope>NUCLEOTIDE SEQUENCE</scope>
    <source>
        <strain evidence="9">JCM 14359</strain>
    </source>
</reference>
<organism evidence="9 10">
    <name type="scientific">Halobellus salinus</name>
    <dbReference type="NCBI Taxonomy" id="931585"/>
    <lineage>
        <taxon>Archaea</taxon>
        <taxon>Methanobacteriati</taxon>
        <taxon>Methanobacteriota</taxon>
        <taxon>Stenosarchaea group</taxon>
        <taxon>Halobacteria</taxon>
        <taxon>Halobacteriales</taxon>
        <taxon>Haloferacaceae</taxon>
        <taxon>Halobellus</taxon>
    </lineage>
</organism>
<dbReference type="InterPro" id="IPR003691">
    <property type="entry name" value="FluC"/>
</dbReference>
<comment type="catalytic activity">
    <reaction evidence="7">
        <text>fluoride(in) = fluoride(out)</text>
        <dbReference type="Rhea" id="RHEA:76159"/>
        <dbReference type="ChEBI" id="CHEBI:17051"/>
    </reaction>
    <physiologicalReaction direction="left-to-right" evidence="7">
        <dbReference type="Rhea" id="RHEA:76160"/>
    </physiologicalReaction>
</comment>
<reference evidence="9" key="2">
    <citation type="submission" date="2020-09" db="EMBL/GenBank/DDBJ databases">
        <authorList>
            <person name="Sun Q."/>
            <person name="Ohkuma M."/>
        </authorList>
    </citation>
    <scope>NUCLEOTIDE SEQUENCE</scope>
    <source>
        <strain evidence="9">JCM 14359</strain>
    </source>
</reference>
<dbReference type="RefSeq" id="WP_188786312.1">
    <property type="nucleotide sequence ID" value="NZ_BMOC01000004.1"/>
</dbReference>
<comment type="function">
    <text evidence="8">Fluoride-specific ion channel. Important for reducing fluoride concentration in the cell, thus reducing its toxicity.</text>
</comment>
<evidence type="ECO:0000313" key="9">
    <source>
        <dbReference type="EMBL" id="GGJ02369.1"/>
    </source>
</evidence>
<comment type="similarity">
    <text evidence="6 8">Belongs to the fluoride channel Fluc/FEX (TC 1.A.43) family.</text>
</comment>
<dbReference type="HAMAP" id="MF_00454">
    <property type="entry name" value="FluC"/>
    <property type="match status" value="1"/>
</dbReference>
<protein>
    <recommendedName>
        <fullName evidence="8">Fluoride-specific ion channel FluC</fullName>
    </recommendedName>
</protein>
<keyword evidence="5 8" id="KW-0472">Membrane</keyword>
<gene>
    <name evidence="8" type="primary">fluC</name>
    <name evidence="8" type="synonym">crcB</name>
    <name evidence="9" type="ORF">GCM10008995_10160</name>
</gene>
<keyword evidence="8" id="KW-0407">Ion channel</keyword>
<evidence type="ECO:0000256" key="7">
    <source>
        <dbReference type="ARBA" id="ARBA00035585"/>
    </source>
</evidence>
<dbReference type="EMBL" id="BMOC01000004">
    <property type="protein sequence ID" value="GGJ02369.1"/>
    <property type="molecule type" value="Genomic_DNA"/>
</dbReference>
<keyword evidence="2 8" id="KW-1003">Cell membrane</keyword>
<dbReference type="OrthoDB" id="253428at2157"/>
<evidence type="ECO:0000256" key="4">
    <source>
        <dbReference type="ARBA" id="ARBA00022989"/>
    </source>
</evidence>
<proteinExistence type="inferred from homology"/>
<feature type="transmembrane region" description="Helical" evidence="8">
    <location>
        <begin position="89"/>
        <end position="109"/>
    </location>
</feature>
<dbReference type="AlphaFoldDB" id="A0A830E928"/>
<sequence>MADRLAPVVIALGGSLGAIARYVVGTLVVDPGGTLLVNVAGSFALAATVAVVHSRRLRLFLTTGLLSSFTTYSTVAVESASLGLPAGAANVAATYALGVVAAGLGLVVGRRVA</sequence>
<evidence type="ECO:0000256" key="3">
    <source>
        <dbReference type="ARBA" id="ARBA00022692"/>
    </source>
</evidence>
<evidence type="ECO:0000313" key="10">
    <source>
        <dbReference type="Proteomes" id="UP000653099"/>
    </source>
</evidence>
<keyword evidence="8" id="KW-0813">Transport</keyword>
<keyword evidence="10" id="KW-1185">Reference proteome</keyword>
<keyword evidence="4 8" id="KW-1133">Transmembrane helix</keyword>
<accession>A0A830E928</accession>